<sequence>MTGADGVQSAWPTSVSCVQVRLLMPNESTPPVDSTPGMAARYLHGLQWSHGLSLAGLEMRSGLVDRLHPLILAVPSHIQSNWPRLQDSAWKRRPF</sequence>
<proteinExistence type="predicted"/>
<reference evidence="1 2" key="1">
    <citation type="submission" date="2016-05" db="EMBL/GenBank/DDBJ databases">
        <title>Genome sequencing of Trichophyton rubrum CMCC(F)T1i isolated from hair.</title>
        <authorList>
            <person name="Zhan P."/>
            <person name="Tao Y."/>
            <person name="Liu W."/>
        </authorList>
    </citation>
    <scope>NUCLEOTIDE SEQUENCE [LARGE SCALE GENOMIC DNA]</scope>
    <source>
        <strain evidence="2">CMCC(F)T1i</strain>
    </source>
</reference>
<accession>A0A178EU77</accession>
<gene>
    <name evidence="1" type="ORF">A7C99_5667</name>
</gene>
<protein>
    <submittedName>
        <fullName evidence="1">Uncharacterized protein</fullName>
    </submittedName>
</protein>
<name>A0A178EU77_TRIRU</name>
<comment type="caution">
    <text evidence="1">The sequence shown here is derived from an EMBL/GenBank/DDBJ whole genome shotgun (WGS) entry which is preliminary data.</text>
</comment>
<evidence type="ECO:0000313" key="1">
    <source>
        <dbReference type="EMBL" id="OAL63275.1"/>
    </source>
</evidence>
<evidence type="ECO:0000313" key="2">
    <source>
        <dbReference type="Proteomes" id="UP000243015"/>
    </source>
</evidence>
<dbReference type="EMBL" id="LHPM01000018">
    <property type="protein sequence ID" value="OAL63275.1"/>
    <property type="molecule type" value="Genomic_DNA"/>
</dbReference>
<dbReference type="AlphaFoldDB" id="A0A178EU77"/>
<organism evidence="1 2">
    <name type="scientific">Trichophyton rubrum</name>
    <name type="common">Athlete's foot fungus</name>
    <name type="synonym">Epidermophyton rubrum</name>
    <dbReference type="NCBI Taxonomy" id="5551"/>
    <lineage>
        <taxon>Eukaryota</taxon>
        <taxon>Fungi</taxon>
        <taxon>Dikarya</taxon>
        <taxon>Ascomycota</taxon>
        <taxon>Pezizomycotina</taxon>
        <taxon>Eurotiomycetes</taxon>
        <taxon>Eurotiomycetidae</taxon>
        <taxon>Onygenales</taxon>
        <taxon>Arthrodermataceae</taxon>
        <taxon>Trichophyton</taxon>
    </lineage>
</organism>
<dbReference type="Proteomes" id="UP000243015">
    <property type="component" value="Unassembled WGS sequence"/>
</dbReference>